<organism evidence="1">
    <name type="scientific">Dichomitus squalens</name>
    <dbReference type="NCBI Taxonomy" id="114155"/>
    <lineage>
        <taxon>Eukaryota</taxon>
        <taxon>Fungi</taxon>
        <taxon>Dikarya</taxon>
        <taxon>Basidiomycota</taxon>
        <taxon>Agaricomycotina</taxon>
        <taxon>Agaricomycetes</taxon>
        <taxon>Polyporales</taxon>
        <taxon>Polyporaceae</taxon>
        <taxon>Dichomitus</taxon>
    </lineage>
</organism>
<name>A0A4Q9N300_9APHY</name>
<gene>
    <name evidence="1" type="ORF">BD311DRAFT_747426</name>
</gene>
<evidence type="ECO:0000313" key="1">
    <source>
        <dbReference type="EMBL" id="TBU34268.1"/>
    </source>
</evidence>
<reference evidence="1" key="1">
    <citation type="submission" date="2019-01" db="EMBL/GenBank/DDBJ databases">
        <title>Draft genome sequences of three monokaryotic isolates of the white-rot basidiomycete fungus Dichomitus squalens.</title>
        <authorList>
            <consortium name="DOE Joint Genome Institute"/>
            <person name="Lopez S.C."/>
            <person name="Andreopoulos B."/>
            <person name="Pangilinan J."/>
            <person name="Lipzen A."/>
            <person name="Riley R."/>
            <person name="Ahrendt S."/>
            <person name="Ng V."/>
            <person name="Barry K."/>
            <person name="Daum C."/>
            <person name="Grigoriev I.V."/>
            <person name="Hilden K.S."/>
            <person name="Makela M.R."/>
            <person name="de Vries R.P."/>
        </authorList>
    </citation>
    <scope>NUCLEOTIDE SEQUENCE [LARGE SCALE GENOMIC DNA]</scope>
    <source>
        <strain evidence="1">OM18370.1</strain>
    </source>
</reference>
<dbReference type="Proteomes" id="UP000292957">
    <property type="component" value="Unassembled WGS sequence"/>
</dbReference>
<sequence length="60" mass="6531">MSAEEREAGRFVHSFSYGICLVVTPLLGLCQQGAKYDGIRGGNRSLGERVAGCEEYVPPR</sequence>
<proteinExistence type="predicted"/>
<dbReference type="AlphaFoldDB" id="A0A4Q9N300"/>
<protein>
    <submittedName>
        <fullName evidence="1">Uncharacterized protein</fullName>
    </submittedName>
</protein>
<accession>A0A4Q9N300</accession>
<dbReference type="EMBL" id="ML143389">
    <property type="protein sequence ID" value="TBU34268.1"/>
    <property type="molecule type" value="Genomic_DNA"/>
</dbReference>